<evidence type="ECO:0000313" key="4">
    <source>
        <dbReference type="Proteomes" id="UP000054826"/>
    </source>
</evidence>
<dbReference type="AlphaFoldDB" id="A0A0V1JSM4"/>
<accession>A0A0V1JSM4</accession>
<dbReference type="Pfam" id="PF00112">
    <property type="entry name" value="Peptidase_C1"/>
    <property type="match status" value="1"/>
</dbReference>
<comment type="similarity">
    <text evidence="1">Belongs to the peptidase C1 family.</text>
</comment>
<proteinExistence type="inferred from homology"/>
<evidence type="ECO:0000256" key="1">
    <source>
        <dbReference type="ARBA" id="ARBA00008455"/>
    </source>
</evidence>
<dbReference type="SMART" id="SM00645">
    <property type="entry name" value="Pept_C1"/>
    <property type="match status" value="1"/>
</dbReference>
<feature type="domain" description="Peptidase C1A papain C-terminal" evidence="2">
    <location>
        <begin position="105"/>
        <end position="329"/>
    </location>
</feature>
<dbReference type="EMBL" id="JYDV01000052">
    <property type="protein sequence ID" value="KRZ37955.1"/>
    <property type="molecule type" value="Genomic_DNA"/>
</dbReference>
<dbReference type="SUPFAM" id="SSF54001">
    <property type="entry name" value="Cysteine proteinases"/>
    <property type="match status" value="1"/>
</dbReference>
<comment type="caution">
    <text evidence="3">The sequence shown here is derived from an EMBL/GenBank/DDBJ whole genome shotgun (WGS) entry which is preliminary data.</text>
</comment>
<dbReference type="InterPro" id="IPR038765">
    <property type="entry name" value="Papain-like_cys_pep_sf"/>
</dbReference>
<dbReference type="Proteomes" id="UP000054826">
    <property type="component" value="Unassembled WGS sequence"/>
</dbReference>
<feature type="non-terminal residue" evidence="3">
    <location>
        <position position="1"/>
    </location>
</feature>
<protein>
    <submittedName>
        <fullName evidence="3">Putative peptidase C1-like protein</fullName>
    </submittedName>
</protein>
<name>A0A0V1JSM4_TRIPS</name>
<evidence type="ECO:0000313" key="3">
    <source>
        <dbReference type="EMBL" id="KRZ37955.1"/>
    </source>
</evidence>
<evidence type="ECO:0000259" key="2">
    <source>
        <dbReference type="SMART" id="SM00645"/>
    </source>
</evidence>
<gene>
    <name evidence="3" type="primary">F26E4.3</name>
    <name evidence="3" type="ORF">T4C_4370</name>
</gene>
<organism evidence="3 4">
    <name type="scientific">Trichinella pseudospiralis</name>
    <name type="common">Parasitic roundworm</name>
    <dbReference type="NCBI Taxonomy" id="6337"/>
    <lineage>
        <taxon>Eukaryota</taxon>
        <taxon>Metazoa</taxon>
        <taxon>Ecdysozoa</taxon>
        <taxon>Nematoda</taxon>
        <taxon>Enoplea</taxon>
        <taxon>Dorylaimia</taxon>
        <taxon>Trichinellida</taxon>
        <taxon>Trichinellidae</taxon>
        <taxon>Trichinella</taxon>
    </lineage>
</organism>
<dbReference type="PROSITE" id="PS00640">
    <property type="entry name" value="THIOL_PROTEASE_ASN"/>
    <property type="match status" value="1"/>
</dbReference>
<dbReference type="InterPro" id="IPR000668">
    <property type="entry name" value="Peptidase_C1A_C"/>
</dbReference>
<reference evidence="3 4" key="1">
    <citation type="submission" date="2015-01" db="EMBL/GenBank/DDBJ databases">
        <title>Evolution of Trichinella species and genotypes.</title>
        <authorList>
            <person name="Korhonen P.K."/>
            <person name="Edoardo P."/>
            <person name="Giuseppe L.R."/>
            <person name="Gasser R.B."/>
        </authorList>
    </citation>
    <scope>NUCLEOTIDE SEQUENCE [LARGE SCALE GENOMIC DNA]</scope>
    <source>
        <strain evidence="3">ISS176</strain>
    </source>
</reference>
<dbReference type="GO" id="GO:0008234">
    <property type="term" value="F:cysteine-type peptidase activity"/>
    <property type="evidence" value="ECO:0007669"/>
    <property type="project" value="InterPro"/>
</dbReference>
<dbReference type="GO" id="GO:0006508">
    <property type="term" value="P:proteolysis"/>
    <property type="evidence" value="ECO:0007669"/>
    <property type="project" value="InterPro"/>
</dbReference>
<dbReference type="InterPro" id="IPR025661">
    <property type="entry name" value="Pept_asp_AS"/>
</dbReference>
<sequence length="356" mass="41092">LDGCKDSTGATYPPGGPYRINCNTCSCIQVGNKYEFQCRNKTVCLIQEDILERMLHERNSWTSANYSTFWGKTLDEGFSYRLGTLLPEKSVKNMNEILIEMSNFLPESFDARERWPSFIHPVRDQGDCASSWAFSTTAVSADRLAIQSGGKFYNPLSVQQLLSCNQARQRGCNGGYLDRAWWYIRKFGVVSDECYTYTSGKTNQPGECHIPRTAYLDGEIRCPSGSTDNRVYKMTPPYRISTNQHFWYMKISLCTKVAFINIFHMQVIKDLLMQDLDTIHWGVDHSTGVPIKYWLCANSWGEEWGENGLFRIVRGENHCDIESFIIGAWGKGSKKRRRKFKVLRKLRHLHRRSENF</sequence>
<dbReference type="Gene3D" id="3.90.70.10">
    <property type="entry name" value="Cysteine proteinases"/>
    <property type="match status" value="2"/>
</dbReference>
<dbReference type="InterPro" id="IPR013128">
    <property type="entry name" value="Peptidase_C1A"/>
</dbReference>
<dbReference type="PANTHER" id="PTHR12411">
    <property type="entry name" value="CYSTEINE PROTEASE FAMILY C1-RELATED"/>
    <property type="match status" value="1"/>
</dbReference>